<dbReference type="STRING" id="215200.SAMN05216454_101111"/>
<dbReference type="GO" id="GO:0005737">
    <property type="term" value="C:cytoplasm"/>
    <property type="evidence" value="ECO:0007669"/>
    <property type="project" value="UniProtKB-SubCell"/>
</dbReference>
<dbReference type="PANTHER" id="PTHR34654:SF1">
    <property type="entry name" value="RNA-BINDING PROTEIN KHPA"/>
    <property type="match status" value="1"/>
</dbReference>
<dbReference type="InterPro" id="IPR015946">
    <property type="entry name" value="KH_dom-like_a/b"/>
</dbReference>
<dbReference type="PANTHER" id="PTHR34654">
    <property type="entry name" value="UPF0109 PROTEIN SCO5592"/>
    <property type="match status" value="1"/>
</dbReference>
<dbReference type="InterPro" id="IPR020627">
    <property type="entry name" value="KhpA"/>
</dbReference>
<comment type="function">
    <text evidence="3">A probable RNA chaperone. Forms a complex with KhpB which binds to cellular RNA and controls its expression. Plays a role in peptidoglycan (PG) homeostasis and cell length regulation.</text>
</comment>
<sequence length="77" mass="8447">MKELIEGIAKALVDNPDEVVVEEIVDGKDILLKLKVADSEMGKVIGKKGRIAKSMRTVLKSVSNKKKVNVTLEIVED</sequence>
<evidence type="ECO:0000256" key="3">
    <source>
        <dbReference type="HAMAP-Rule" id="MF_00088"/>
    </source>
</evidence>
<protein>
    <recommendedName>
        <fullName evidence="3">RNA-binding protein KhpA</fullName>
    </recommendedName>
    <alternativeName>
        <fullName evidence="3">KH-domain protein A</fullName>
    </alternativeName>
</protein>
<keyword evidence="3" id="KW-0133">Cell shape</keyword>
<accession>A0A1H8EG90</accession>
<dbReference type="RefSeq" id="WP_091973124.1">
    <property type="nucleotide sequence ID" value="NZ_CAUWDX010000015.1"/>
</dbReference>
<dbReference type="GO" id="GO:0003723">
    <property type="term" value="F:RNA binding"/>
    <property type="evidence" value="ECO:0007669"/>
    <property type="project" value="UniProtKB-UniRule"/>
</dbReference>
<dbReference type="SUPFAM" id="SSF54814">
    <property type="entry name" value="Prokaryotic type KH domain (KH-domain type II)"/>
    <property type="match status" value="1"/>
</dbReference>
<keyword evidence="1 3" id="KW-0963">Cytoplasm</keyword>
<keyword evidence="3" id="KW-0961">Cell wall biogenesis/degradation</keyword>
<comment type="subunit">
    <text evidence="3">Forms a complex with KhpB.</text>
</comment>
<evidence type="ECO:0000256" key="2">
    <source>
        <dbReference type="ARBA" id="ARBA00022884"/>
    </source>
</evidence>
<dbReference type="InterPro" id="IPR009019">
    <property type="entry name" value="KH_sf_prok-type"/>
</dbReference>
<proteinExistence type="inferred from homology"/>
<evidence type="ECO:0000313" key="5">
    <source>
        <dbReference type="Proteomes" id="UP000199512"/>
    </source>
</evidence>
<keyword evidence="5" id="KW-1185">Reference proteome</keyword>
<dbReference type="EMBL" id="FODF01000001">
    <property type="protein sequence ID" value="SEN18515.1"/>
    <property type="molecule type" value="Genomic_DNA"/>
</dbReference>
<dbReference type="GO" id="GO:0071555">
    <property type="term" value="P:cell wall organization"/>
    <property type="evidence" value="ECO:0007669"/>
    <property type="project" value="UniProtKB-KW"/>
</dbReference>
<comment type="similarity">
    <text evidence="3">Belongs to the KhpA RNA-binding protein family.</text>
</comment>
<dbReference type="CDD" id="cd22533">
    <property type="entry name" value="KH-II_YlqC-like"/>
    <property type="match status" value="1"/>
</dbReference>
<evidence type="ECO:0000313" key="4">
    <source>
        <dbReference type="EMBL" id="SEN18515.1"/>
    </source>
</evidence>
<dbReference type="GO" id="GO:0008360">
    <property type="term" value="P:regulation of cell shape"/>
    <property type="evidence" value="ECO:0007669"/>
    <property type="project" value="UniProtKB-KW"/>
</dbReference>
<keyword evidence="2 3" id="KW-0694">RNA-binding</keyword>
<gene>
    <name evidence="3" type="primary">khpA</name>
    <name evidence="4" type="ORF">SAMN05216454_101111</name>
</gene>
<organism evidence="4 5">
    <name type="scientific">Peptostreptococcus russellii</name>
    <dbReference type="NCBI Taxonomy" id="215200"/>
    <lineage>
        <taxon>Bacteria</taxon>
        <taxon>Bacillati</taxon>
        <taxon>Bacillota</taxon>
        <taxon>Clostridia</taxon>
        <taxon>Peptostreptococcales</taxon>
        <taxon>Peptostreptococcaceae</taxon>
        <taxon>Peptostreptococcus</taxon>
    </lineage>
</organism>
<comment type="subcellular location">
    <subcellularLocation>
        <location evidence="3">Cytoplasm</location>
    </subcellularLocation>
</comment>
<dbReference type="GO" id="GO:0009252">
    <property type="term" value="P:peptidoglycan biosynthetic process"/>
    <property type="evidence" value="ECO:0007669"/>
    <property type="project" value="UniProtKB-UniRule"/>
</dbReference>
<evidence type="ECO:0000256" key="1">
    <source>
        <dbReference type="ARBA" id="ARBA00022490"/>
    </source>
</evidence>
<reference evidence="4 5" key="1">
    <citation type="submission" date="2016-10" db="EMBL/GenBank/DDBJ databases">
        <authorList>
            <person name="de Groot N.N."/>
        </authorList>
    </citation>
    <scope>NUCLEOTIDE SEQUENCE [LARGE SCALE GENOMIC DNA]</scope>
    <source>
        <strain evidence="4 5">Calf135</strain>
    </source>
</reference>
<keyword evidence="3" id="KW-0143">Chaperone</keyword>
<dbReference type="OrthoDB" id="9812389at2"/>
<dbReference type="Gene3D" id="3.30.300.20">
    <property type="match status" value="1"/>
</dbReference>
<name>A0A1H8EG90_9FIRM</name>
<dbReference type="Proteomes" id="UP000199512">
    <property type="component" value="Unassembled WGS sequence"/>
</dbReference>
<dbReference type="HAMAP" id="MF_00088">
    <property type="entry name" value="KhpA"/>
    <property type="match status" value="1"/>
</dbReference>
<dbReference type="AlphaFoldDB" id="A0A1H8EG90"/>
<dbReference type="Pfam" id="PF13083">
    <property type="entry name" value="KH_KhpA-B"/>
    <property type="match status" value="1"/>
</dbReference>